<dbReference type="GO" id="GO:0005975">
    <property type="term" value="P:carbohydrate metabolic process"/>
    <property type="evidence" value="ECO:0007669"/>
    <property type="project" value="InterPro"/>
</dbReference>
<protein>
    <submittedName>
        <fullName evidence="2">Glycoside hydrolase</fullName>
    </submittedName>
</protein>
<evidence type="ECO:0000313" key="3">
    <source>
        <dbReference type="Proteomes" id="UP000799118"/>
    </source>
</evidence>
<sequence length="336" mass="38015">MNLNFLLTKTVFTAYNSSVHTWYTFNEPRPCCSEYSGALLSVSFFPISPIAKYYCAYHVLKAHAGAVKAFREMNITGEIAFKNDDYVGTPWCEGNAEDIAAVERHVAFQIGIFSDPVYTTGDWPQIVEDTLPPDFLPRFTEEEQKDLLSSADFYATDAYRTFFNAAPLDGLDACVNNTAHPNWPTCNIQVAYDSIPDSGWAVGPASDPQTLHWLFATPQWFRHAMKEIHTRWPTNKIMLSEFGFTRPFEGSRVPNEIYIPTDNPDRTNYFMSYLSELLLSINEDGIPLAGAFAWAMVDNSEWTSGESARFGVQHVNYSTPMLDRTFKRSALALCEF</sequence>
<dbReference type="InterPro" id="IPR001360">
    <property type="entry name" value="Glyco_hydro_1"/>
</dbReference>
<dbReference type="OrthoDB" id="65569at2759"/>
<dbReference type="SUPFAM" id="SSF51445">
    <property type="entry name" value="(Trans)glycosidases"/>
    <property type="match status" value="1"/>
</dbReference>
<name>A0A6A4GFF6_9AGAR</name>
<dbReference type="PANTHER" id="PTHR10353">
    <property type="entry name" value="GLYCOSYL HYDROLASE"/>
    <property type="match status" value="1"/>
</dbReference>
<dbReference type="EMBL" id="ML770195">
    <property type="protein sequence ID" value="KAE9384198.1"/>
    <property type="molecule type" value="Genomic_DNA"/>
</dbReference>
<comment type="similarity">
    <text evidence="1">Belongs to the glycosyl hydrolase 1 family.</text>
</comment>
<dbReference type="Pfam" id="PF00232">
    <property type="entry name" value="Glyco_hydro_1"/>
    <property type="match status" value="1"/>
</dbReference>
<evidence type="ECO:0000313" key="2">
    <source>
        <dbReference type="EMBL" id="KAE9384198.1"/>
    </source>
</evidence>
<dbReference type="AlphaFoldDB" id="A0A6A4GFF6"/>
<feature type="non-terminal residue" evidence="2">
    <location>
        <position position="336"/>
    </location>
</feature>
<dbReference type="GO" id="GO:0008422">
    <property type="term" value="F:beta-glucosidase activity"/>
    <property type="evidence" value="ECO:0007669"/>
    <property type="project" value="TreeGrafter"/>
</dbReference>
<gene>
    <name evidence="2" type="ORF">BT96DRAFT_1100969</name>
</gene>
<accession>A0A6A4GFF6</accession>
<dbReference type="Proteomes" id="UP000799118">
    <property type="component" value="Unassembled WGS sequence"/>
</dbReference>
<keyword evidence="3" id="KW-1185">Reference proteome</keyword>
<dbReference type="PRINTS" id="PR00131">
    <property type="entry name" value="GLHYDRLASE1"/>
</dbReference>
<reference evidence="2" key="1">
    <citation type="journal article" date="2019" name="Environ. Microbiol.">
        <title>Fungal ecological strategies reflected in gene transcription - a case study of two litter decomposers.</title>
        <authorList>
            <person name="Barbi F."/>
            <person name="Kohler A."/>
            <person name="Barry K."/>
            <person name="Baskaran P."/>
            <person name="Daum C."/>
            <person name="Fauchery L."/>
            <person name="Ihrmark K."/>
            <person name="Kuo A."/>
            <person name="LaButti K."/>
            <person name="Lipzen A."/>
            <person name="Morin E."/>
            <person name="Grigoriev I.V."/>
            <person name="Henrissat B."/>
            <person name="Lindahl B."/>
            <person name="Martin F."/>
        </authorList>
    </citation>
    <scope>NUCLEOTIDE SEQUENCE</scope>
    <source>
        <strain evidence="2">JB14</strain>
    </source>
</reference>
<evidence type="ECO:0000256" key="1">
    <source>
        <dbReference type="RuleBase" id="RU003690"/>
    </source>
</evidence>
<dbReference type="Gene3D" id="3.20.20.80">
    <property type="entry name" value="Glycosidases"/>
    <property type="match status" value="1"/>
</dbReference>
<keyword evidence="2" id="KW-0378">Hydrolase</keyword>
<dbReference type="PANTHER" id="PTHR10353:SF53">
    <property type="entry name" value="BETA-1,4-GLUCOSIDASE (EUROFUNG)"/>
    <property type="match status" value="1"/>
</dbReference>
<proteinExistence type="inferred from homology"/>
<organism evidence="2 3">
    <name type="scientific">Gymnopus androsaceus JB14</name>
    <dbReference type="NCBI Taxonomy" id="1447944"/>
    <lineage>
        <taxon>Eukaryota</taxon>
        <taxon>Fungi</taxon>
        <taxon>Dikarya</taxon>
        <taxon>Basidiomycota</taxon>
        <taxon>Agaricomycotina</taxon>
        <taxon>Agaricomycetes</taxon>
        <taxon>Agaricomycetidae</taxon>
        <taxon>Agaricales</taxon>
        <taxon>Marasmiineae</taxon>
        <taxon>Omphalotaceae</taxon>
        <taxon>Gymnopus</taxon>
    </lineage>
</organism>
<dbReference type="InterPro" id="IPR017853">
    <property type="entry name" value="GH"/>
</dbReference>